<gene>
    <name evidence="2" type="ORF">F3B37_23875</name>
</gene>
<accession>A0A642CPH8</accession>
<keyword evidence="1" id="KW-1133">Transmembrane helix</keyword>
<reference evidence="2" key="1">
    <citation type="journal article" date="2019" name="Nat. Med.">
        <title>A library of human gut bacterial isolates paired with longitudinal multiomics data enables mechanistic microbiome research.</title>
        <authorList>
            <person name="Poyet M."/>
            <person name="Groussin M."/>
            <person name="Gibbons S.M."/>
            <person name="Avila-Pacheco J."/>
            <person name="Jiang X."/>
            <person name="Kearney S.M."/>
            <person name="Perrotta A.R."/>
            <person name="Berdy B."/>
            <person name="Zhao S."/>
            <person name="Lieberman T.D."/>
            <person name="Swanson P.K."/>
            <person name="Smith M."/>
            <person name="Roesemann S."/>
            <person name="Alexander J.E."/>
            <person name="Rich S.A."/>
            <person name="Livny J."/>
            <person name="Vlamakis H."/>
            <person name="Clish C."/>
            <person name="Bullock K."/>
            <person name="Deik A."/>
            <person name="Scott J."/>
            <person name="Pierce K.A."/>
            <person name="Xavier R.J."/>
            <person name="Alm E.J."/>
        </authorList>
    </citation>
    <scope>NUCLEOTIDE SEQUENCE</scope>
    <source>
        <strain evidence="2">BIOML-A1</strain>
    </source>
</reference>
<proteinExistence type="predicted"/>
<comment type="caution">
    <text evidence="2">The sequence shown here is derived from an EMBL/GenBank/DDBJ whole genome shotgun (WGS) entry which is preliminary data.</text>
</comment>
<evidence type="ECO:0000313" key="2">
    <source>
        <dbReference type="EMBL" id="KAA4685841.1"/>
    </source>
</evidence>
<dbReference type="RefSeq" id="WP_130070456.1">
    <property type="nucleotide sequence ID" value="NZ_BAABZC010000003.1"/>
</dbReference>
<organism evidence="2">
    <name type="scientific">Bacteroides intestinalis</name>
    <dbReference type="NCBI Taxonomy" id="329854"/>
    <lineage>
        <taxon>Bacteria</taxon>
        <taxon>Pseudomonadati</taxon>
        <taxon>Bacteroidota</taxon>
        <taxon>Bacteroidia</taxon>
        <taxon>Bacteroidales</taxon>
        <taxon>Bacteroidaceae</taxon>
        <taxon>Bacteroides</taxon>
    </lineage>
</organism>
<keyword evidence="1" id="KW-0812">Transmembrane</keyword>
<dbReference type="EMBL" id="VWFA01000066">
    <property type="protein sequence ID" value="KAA4685841.1"/>
    <property type="molecule type" value="Genomic_DNA"/>
</dbReference>
<feature type="transmembrane region" description="Helical" evidence="1">
    <location>
        <begin position="96"/>
        <end position="116"/>
    </location>
</feature>
<dbReference type="AlphaFoldDB" id="A0A642CPH8"/>
<feature type="transmembrane region" description="Helical" evidence="1">
    <location>
        <begin position="45"/>
        <end position="63"/>
    </location>
</feature>
<protein>
    <submittedName>
        <fullName evidence="2">Uncharacterized protein</fullName>
    </submittedName>
</protein>
<sequence>MANPVTFVMMCLRSDTDFICLFTGFCVQLIVTALVAYLILDWKRIWCWFLILILGLFTTIYVTDYSTLYYSFPSDLGLSRIYHKIYEYPQAFKDGVYYVFLQLSAILLYGFFDFLLKIKGKNHGKSQEK</sequence>
<keyword evidence="1" id="KW-0472">Membrane</keyword>
<evidence type="ECO:0000256" key="1">
    <source>
        <dbReference type="SAM" id="Phobius"/>
    </source>
</evidence>
<feature type="transmembrane region" description="Helical" evidence="1">
    <location>
        <begin position="18"/>
        <end position="40"/>
    </location>
</feature>
<name>A0A642CPH8_9BACE</name>